<evidence type="ECO:0000256" key="1">
    <source>
        <dbReference type="ARBA" id="ARBA00008761"/>
    </source>
</evidence>
<feature type="domain" description="Transposase putative helix-turn-helix" evidence="10">
    <location>
        <begin position="1"/>
        <end position="45"/>
    </location>
</feature>
<dbReference type="InterPro" id="IPR051399">
    <property type="entry name" value="RNA-guided_DNA_endo/Transpos"/>
</dbReference>
<dbReference type="EMBL" id="CP017599">
    <property type="protein sequence ID" value="AOW99876.1"/>
    <property type="molecule type" value="Genomic_DNA"/>
</dbReference>
<feature type="domain" description="Probable transposase IS891/IS1136/IS1341" evidence="8">
    <location>
        <begin position="159"/>
        <end position="271"/>
    </location>
</feature>
<evidence type="ECO:0000313" key="12">
    <source>
        <dbReference type="Proteomes" id="UP000177870"/>
    </source>
</evidence>
<feature type="domain" description="Cas12f1-like TNB" evidence="9">
    <location>
        <begin position="284"/>
        <end position="350"/>
    </location>
</feature>
<reference evidence="12" key="1">
    <citation type="submission" date="2016-10" db="EMBL/GenBank/DDBJ databases">
        <title>Comparative genomics uncovers the prolific and rare metabolic potential of the cyanobacterial genus Moorea.</title>
        <authorList>
            <person name="Leao T."/>
            <person name="Castelao G."/>
            <person name="Korobeynikov A."/>
            <person name="Monroe E.A."/>
            <person name="Podell S."/>
            <person name="Glukhov E."/>
            <person name="Allen E."/>
            <person name="Gerwick W.H."/>
            <person name="Gerwick L."/>
        </authorList>
    </citation>
    <scope>NUCLEOTIDE SEQUENCE [LARGE SCALE GENOMIC DNA]</scope>
    <source>
        <strain evidence="12">PAL-8-15-08-1</strain>
    </source>
</reference>
<comment type="similarity">
    <text evidence="2">In the N-terminal section; belongs to the transposase 2 family.</text>
</comment>
<dbReference type="InterPro" id="IPR021027">
    <property type="entry name" value="Transposase_put_HTH"/>
</dbReference>
<evidence type="ECO:0000259" key="10">
    <source>
        <dbReference type="Pfam" id="PF12323"/>
    </source>
</evidence>
<evidence type="ECO:0000256" key="5">
    <source>
        <dbReference type="ARBA" id="ARBA00022833"/>
    </source>
</evidence>
<evidence type="ECO:0000256" key="4">
    <source>
        <dbReference type="ARBA" id="ARBA00022723"/>
    </source>
</evidence>
<evidence type="ECO:0000259" key="9">
    <source>
        <dbReference type="Pfam" id="PF07282"/>
    </source>
</evidence>
<dbReference type="Proteomes" id="UP000177870">
    <property type="component" value="Chromosome"/>
</dbReference>
<dbReference type="GO" id="GO:0046872">
    <property type="term" value="F:metal ion binding"/>
    <property type="evidence" value="ECO:0007669"/>
    <property type="project" value="UniProtKB-KW"/>
</dbReference>
<dbReference type="GO" id="GO:0006310">
    <property type="term" value="P:DNA recombination"/>
    <property type="evidence" value="ECO:0007669"/>
    <property type="project" value="UniProtKB-KW"/>
</dbReference>
<proteinExistence type="inferred from homology"/>
<keyword evidence="7" id="KW-0233">DNA recombination</keyword>
<dbReference type="KEGG" id="mpro:BJP34_10805"/>
<dbReference type="GO" id="GO:0003677">
    <property type="term" value="F:DNA binding"/>
    <property type="evidence" value="ECO:0007669"/>
    <property type="project" value="UniProtKB-KW"/>
</dbReference>
<dbReference type="PANTHER" id="PTHR30405">
    <property type="entry name" value="TRANSPOSASE"/>
    <property type="match status" value="1"/>
</dbReference>
<dbReference type="InterPro" id="IPR010095">
    <property type="entry name" value="Cas12f1-like_TNB"/>
</dbReference>
<keyword evidence="5" id="KW-0862">Zinc</keyword>
<sequence>MYKALKTKLKLNNYQKTLMAQHAGYSRWVYNWGLAIWQQASQEGLKPSVSTIRKLFTHHVKPNYPWMSKLSSKVYQYALINLGSAYNCFFQGLGKYPRFKKKGRHDSFTIDNSGKPIKFSGCKHKLPKLGWVRTYEPLPDLETKKITISRQADGWYLSFHYQYQPQPTHKQIDVVGVDVGIKELATLSTGKVFTGSKPYRQAKKRLARLHRDLSRKTKGSKNWHKSVNRLALQHQRVANIRKDTLEKLTTYLAKNHGTVVIEDLNVSGMMANHKLASSIADQGFYEFKRQLEYKCQWYGAKLVKVDRFYPSSQLCSSCGHRQKMPLPIRTYNCSECGLILDRDLNAAINLKNAVGSTVSACGRGAADSPERSRK</sequence>
<dbReference type="GO" id="GO:0032196">
    <property type="term" value="P:transposition"/>
    <property type="evidence" value="ECO:0007669"/>
    <property type="project" value="UniProtKB-KW"/>
</dbReference>
<evidence type="ECO:0000256" key="7">
    <source>
        <dbReference type="ARBA" id="ARBA00023172"/>
    </source>
</evidence>
<evidence type="ECO:0000256" key="2">
    <source>
        <dbReference type="ARBA" id="ARBA00011044"/>
    </source>
</evidence>
<comment type="similarity">
    <text evidence="1">In the C-terminal section; belongs to the transposase 35 family.</text>
</comment>
<accession>A0A1D8TQI5</accession>
<dbReference type="PANTHER" id="PTHR30405:SF25">
    <property type="entry name" value="RNA-GUIDED DNA ENDONUCLEASE INSQ-RELATED"/>
    <property type="match status" value="1"/>
</dbReference>
<dbReference type="STRING" id="1458985.BJP34_10805"/>
<evidence type="ECO:0000256" key="3">
    <source>
        <dbReference type="ARBA" id="ARBA00022578"/>
    </source>
</evidence>
<evidence type="ECO:0000259" key="8">
    <source>
        <dbReference type="Pfam" id="PF01385"/>
    </source>
</evidence>
<gene>
    <name evidence="11" type="ORF">BJP34_10805</name>
</gene>
<dbReference type="Pfam" id="PF01385">
    <property type="entry name" value="OrfB_IS605"/>
    <property type="match status" value="1"/>
</dbReference>
<dbReference type="Pfam" id="PF12323">
    <property type="entry name" value="HTH_OrfB_IS605"/>
    <property type="match status" value="1"/>
</dbReference>
<name>A0A1D8TQI5_9CYAN</name>
<keyword evidence="4" id="KW-0479">Metal-binding</keyword>
<dbReference type="AlphaFoldDB" id="A0A1D8TQI5"/>
<organism evidence="11 12">
    <name type="scientific">Moorena producens PAL-8-15-08-1</name>
    <dbReference type="NCBI Taxonomy" id="1458985"/>
    <lineage>
        <taxon>Bacteria</taxon>
        <taxon>Bacillati</taxon>
        <taxon>Cyanobacteriota</taxon>
        <taxon>Cyanophyceae</taxon>
        <taxon>Coleofasciculales</taxon>
        <taxon>Coleofasciculaceae</taxon>
        <taxon>Moorena</taxon>
    </lineage>
</organism>
<protein>
    <submittedName>
        <fullName evidence="11">Transposase</fullName>
    </submittedName>
</protein>
<evidence type="ECO:0000313" key="11">
    <source>
        <dbReference type="EMBL" id="AOW99876.1"/>
    </source>
</evidence>
<keyword evidence="6" id="KW-0238">DNA-binding</keyword>
<evidence type="ECO:0000256" key="6">
    <source>
        <dbReference type="ARBA" id="ARBA00023125"/>
    </source>
</evidence>
<keyword evidence="3" id="KW-0815">Transposition</keyword>
<dbReference type="NCBIfam" id="TIGR01766">
    <property type="entry name" value="IS200/IS605 family accessory protein TnpB-like domain"/>
    <property type="match status" value="1"/>
</dbReference>
<dbReference type="OrthoDB" id="448196at2"/>
<dbReference type="NCBIfam" id="NF040570">
    <property type="entry name" value="guided_TnpB"/>
    <property type="match status" value="1"/>
</dbReference>
<dbReference type="InterPro" id="IPR001959">
    <property type="entry name" value="Transposase"/>
</dbReference>
<dbReference type="RefSeq" id="WP_070392350.1">
    <property type="nucleotide sequence ID" value="NZ_CP017599.1"/>
</dbReference>
<dbReference type="Pfam" id="PF07282">
    <property type="entry name" value="Cas12f1-like_TNB"/>
    <property type="match status" value="1"/>
</dbReference>